<dbReference type="GO" id="GO:0044718">
    <property type="term" value="P:siderophore transmembrane transport"/>
    <property type="evidence" value="ECO:0007669"/>
    <property type="project" value="TreeGrafter"/>
</dbReference>
<dbReference type="InterPro" id="IPR036942">
    <property type="entry name" value="Beta-barrel_TonB_sf"/>
</dbReference>
<protein>
    <submittedName>
        <fullName evidence="14">TonB-dependent receptor</fullName>
    </submittedName>
</protein>
<evidence type="ECO:0000256" key="2">
    <source>
        <dbReference type="ARBA" id="ARBA00022448"/>
    </source>
</evidence>
<evidence type="ECO:0000256" key="5">
    <source>
        <dbReference type="ARBA" id="ARBA00022729"/>
    </source>
</evidence>
<dbReference type="Proteomes" id="UP000055702">
    <property type="component" value="Unassembled WGS sequence"/>
</dbReference>
<dbReference type="PROSITE" id="PS01156">
    <property type="entry name" value="TONB_DEPENDENT_REC_2"/>
    <property type="match status" value="1"/>
</dbReference>
<evidence type="ECO:0000256" key="1">
    <source>
        <dbReference type="ARBA" id="ARBA00004571"/>
    </source>
</evidence>
<dbReference type="Pfam" id="PF00593">
    <property type="entry name" value="TonB_dep_Rec_b-barrel"/>
    <property type="match status" value="1"/>
</dbReference>
<accession>A0A106C2X5</accession>
<keyword evidence="6 11" id="KW-0798">TonB box</keyword>
<feature type="short sequence motif" description="TonB C-terminal box" evidence="10">
    <location>
        <begin position="701"/>
        <end position="718"/>
    </location>
</feature>
<dbReference type="Pfam" id="PF07715">
    <property type="entry name" value="Plug"/>
    <property type="match status" value="1"/>
</dbReference>
<comment type="caution">
    <text evidence="14">The sequence shown here is derived from an EMBL/GenBank/DDBJ whole genome shotgun (WGS) entry which is preliminary data.</text>
</comment>
<gene>
    <name evidence="14" type="ORF">AWJ07_01375</name>
</gene>
<dbReference type="InterPro" id="IPR037066">
    <property type="entry name" value="Plug_dom_sf"/>
</dbReference>
<dbReference type="PANTHER" id="PTHR30069:SF49">
    <property type="entry name" value="OUTER MEMBRANE PROTEIN C"/>
    <property type="match status" value="1"/>
</dbReference>
<dbReference type="AlphaFoldDB" id="A0A106C2X5"/>
<keyword evidence="7 9" id="KW-0472">Membrane</keyword>
<dbReference type="InterPro" id="IPR012910">
    <property type="entry name" value="Plug_dom"/>
</dbReference>
<comment type="subcellular location">
    <subcellularLocation>
        <location evidence="1 9">Cell outer membrane</location>
        <topology evidence="1 9">Multi-pass membrane protein</topology>
    </subcellularLocation>
</comment>
<dbReference type="Gene3D" id="2.40.170.20">
    <property type="entry name" value="TonB-dependent receptor, beta-barrel domain"/>
    <property type="match status" value="1"/>
</dbReference>
<dbReference type="GO" id="GO:0009279">
    <property type="term" value="C:cell outer membrane"/>
    <property type="evidence" value="ECO:0007669"/>
    <property type="project" value="UniProtKB-SubCell"/>
</dbReference>
<evidence type="ECO:0000259" key="13">
    <source>
        <dbReference type="Pfam" id="PF07715"/>
    </source>
</evidence>
<keyword evidence="2 9" id="KW-0813">Transport</keyword>
<keyword evidence="5" id="KW-0732">Signal</keyword>
<sequence length="718" mass="80035">MTLANKAIQTIKLNTNYPWIYSSISLAVMFAITPQVMADQYDKQNSEGIERVEVHGQNTTNKDLLGSAQSLLEKQGVDFSEAGGVSALPILNGMMGDRIKVLIDGSDITSSCANQMNPPLSYVSANHISSTQVVAGVSPVSAGGDNIAGVINVTSLTPVFTDSDNVTWQSGNISSGYRSTNDAILAGVNATVASKTLSFSYQGSFEDANSYTDGHGDKVLDTLYQSQNHALTAAWQDDIQQVAVKLTHQHIPFQGFANQYMDMTNNDSYGALVRYQRTLENEGEFTAQANWHNVEHQMGFFTDEKTGMMPMKTKGKDYSYQLHWQLPMSSDSTLLIGQEYYIYQLDDTWPAIEGSAMMGPNDYVNINDGERQRVALYGEWQQTLNTRWWLSAGVRYEYVSTSTGEVQPYNTMSMMGMMGMTNVNAMAADEFNDLYRKRNDNNIDATLLARYQLSDTEVIELGLARKNRAPNLYERYSWGQSTMTTTMIGWYGDANGYIGNPDLSAETAHTLSMAYKRVQDDLAFSATAWYSSINDFIDANVVSSFNRTSIDSNSRHILQFTNVNANLFGARIDAEYQLADNDTGKWLINANINATRGERDDNDQPLYQIKPLQTELALQQQLGDWQNRFSWQWVASKDRVDEQRLENTTDSYSLLNLSSSIQWHDATMTIAVKNLLDEYYQLPLGGVSIADYKADSSNGFQQIAGAGRSLELNVSYAF</sequence>
<evidence type="ECO:0000256" key="8">
    <source>
        <dbReference type="ARBA" id="ARBA00023237"/>
    </source>
</evidence>
<dbReference type="InterPro" id="IPR039426">
    <property type="entry name" value="TonB-dep_rcpt-like"/>
</dbReference>
<evidence type="ECO:0000256" key="7">
    <source>
        <dbReference type="ARBA" id="ARBA00023136"/>
    </source>
</evidence>
<reference evidence="14 15" key="1">
    <citation type="submission" date="2016-01" db="EMBL/GenBank/DDBJ databases">
        <title>Draft genome of the antarctic isolate Shewanella frigidimarina Ag06-30.</title>
        <authorList>
            <person name="Parmeciano Di Noto G."/>
            <person name="Vazquez S."/>
            <person name="Mac Cormack W."/>
            <person name="Iriarte A."/>
            <person name="Quiroga C."/>
        </authorList>
    </citation>
    <scope>NUCLEOTIDE SEQUENCE [LARGE SCALE GENOMIC DNA]</scope>
    <source>
        <strain evidence="14 15">Ag06-30</strain>
    </source>
</reference>
<dbReference type="InterPro" id="IPR010917">
    <property type="entry name" value="TonB_rcpt_CS"/>
</dbReference>
<dbReference type="RefSeq" id="WP_059743808.1">
    <property type="nucleotide sequence ID" value="NZ_LRDC01000001.1"/>
</dbReference>
<dbReference type="EMBL" id="LRDC01000001">
    <property type="protein sequence ID" value="KVX03252.1"/>
    <property type="molecule type" value="Genomic_DNA"/>
</dbReference>
<dbReference type="GO" id="GO:0015344">
    <property type="term" value="F:siderophore uptake transmembrane transporter activity"/>
    <property type="evidence" value="ECO:0007669"/>
    <property type="project" value="TreeGrafter"/>
</dbReference>
<evidence type="ECO:0000313" key="14">
    <source>
        <dbReference type="EMBL" id="KVX03252.1"/>
    </source>
</evidence>
<organism evidence="14">
    <name type="scientific">Shewanella frigidimarina</name>
    <dbReference type="NCBI Taxonomy" id="56812"/>
    <lineage>
        <taxon>Bacteria</taxon>
        <taxon>Pseudomonadati</taxon>
        <taxon>Pseudomonadota</taxon>
        <taxon>Gammaproteobacteria</taxon>
        <taxon>Alteromonadales</taxon>
        <taxon>Shewanellaceae</taxon>
        <taxon>Shewanella</taxon>
    </lineage>
</organism>
<dbReference type="InterPro" id="IPR000531">
    <property type="entry name" value="Beta-barrel_TonB"/>
</dbReference>
<evidence type="ECO:0000256" key="10">
    <source>
        <dbReference type="PROSITE-ProRule" id="PRU10144"/>
    </source>
</evidence>
<feature type="domain" description="TonB-dependent receptor-like beta-barrel" evidence="12">
    <location>
        <begin position="222"/>
        <end position="675"/>
    </location>
</feature>
<feature type="domain" description="TonB-dependent receptor plug" evidence="13">
    <location>
        <begin position="69"/>
        <end position="150"/>
    </location>
</feature>
<dbReference type="PROSITE" id="PS52016">
    <property type="entry name" value="TONB_DEPENDENT_REC_3"/>
    <property type="match status" value="1"/>
</dbReference>
<comment type="similarity">
    <text evidence="9 11">Belongs to the TonB-dependent receptor family.</text>
</comment>
<evidence type="ECO:0000256" key="3">
    <source>
        <dbReference type="ARBA" id="ARBA00022452"/>
    </source>
</evidence>
<evidence type="ECO:0000256" key="4">
    <source>
        <dbReference type="ARBA" id="ARBA00022692"/>
    </source>
</evidence>
<evidence type="ECO:0000259" key="12">
    <source>
        <dbReference type="Pfam" id="PF00593"/>
    </source>
</evidence>
<evidence type="ECO:0000256" key="9">
    <source>
        <dbReference type="PROSITE-ProRule" id="PRU01360"/>
    </source>
</evidence>
<keyword evidence="3 9" id="KW-1134">Transmembrane beta strand</keyword>
<evidence type="ECO:0000313" key="15">
    <source>
        <dbReference type="Proteomes" id="UP000055702"/>
    </source>
</evidence>
<dbReference type="PANTHER" id="PTHR30069">
    <property type="entry name" value="TONB-DEPENDENT OUTER MEMBRANE RECEPTOR"/>
    <property type="match status" value="1"/>
</dbReference>
<evidence type="ECO:0000256" key="11">
    <source>
        <dbReference type="RuleBase" id="RU003357"/>
    </source>
</evidence>
<keyword evidence="4 9" id="KW-0812">Transmembrane</keyword>
<proteinExistence type="inferred from homology"/>
<name>A0A106C2X5_SHEFR</name>
<dbReference type="Gene3D" id="2.170.130.10">
    <property type="entry name" value="TonB-dependent receptor, plug domain"/>
    <property type="match status" value="1"/>
</dbReference>
<dbReference type="SUPFAM" id="SSF56935">
    <property type="entry name" value="Porins"/>
    <property type="match status" value="1"/>
</dbReference>
<keyword evidence="8 9" id="KW-0998">Cell outer membrane</keyword>
<evidence type="ECO:0000256" key="6">
    <source>
        <dbReference type="ARBA" id="ARBA00023077"/>
    </source>
</evidence>
<keyword evidence="14" id="KW-0675">Receptor</keyword>